<sequence>MIVELIKHDYAAIWIKLFIVCGAWAAVLLAMVIDLGFGIKKAKQLGEQRSSEGYRRSIHKFVYYFAMLFFALMFDALNPLSFYLPFPLAVMPVITLLCALALIFTEWKSVREKAEDKLRRRTDATFRDILEVLEKKEDGFVKILEFMKTEKEKQDEKNNLPAN</sequence>
<evidence type="ECO:0000256" key="4">
    <source>
        <dbReference type="ARBA" id="ARBA00023136"/>
    </source>
</evidence>
<evidence type="ECO:0000256" key="5">
    <source>
        <dbReference type="SAM" id="Phobius"/>
    </source>
</evidence>
<name>A0ABY1R4C8_9FLAO</name>
<proteinExistence type="predicted"/>
<keyword evidence="3 5" id="KW-1133">Transmembrane helix</keyword>
<comment type="caution">
    <text evidence="6">The sequence shown here is derived from an EMBL/GenBank/DDBJ whole genome shotgun (WGS) entry which is preliminary data.</text>
</comment>
<evidence type="ECO:0000256" key="1">
    <source>
        <dbReference type="ARBA" id="ARBA00004141"/>
    </source>
</evidence>
<dbReference type="InterPro" id="IPR006480">
    <property type="entry name" value="Phage_holin_4_1"/>
</dbReference>
<evidence type="ECO:0000313" key="7">
    <source>
        <dbReference type="Proteomes" id="UP001158050"/>
    </source>
</evidence>
<dbReference type="EMBL" id="FXUO01000006">
    <property type="protein sequence ID" value="SMP94685.1"/>
    <property type="molecule type" value="Genomic_DNA"/>
</dbReference>
<dbReference type="Pfam" id="PF05105">
    <property type="entry name" value="Phage_holin_4_1"/>
    <property type="match status" value="1"/>
</dbReference>
<organism evidence="6 7">
    <name type="scientific">Epilithonimonas pallida</name>
    <dbReference type="NCBI Taxonomy" id="373671"/>
    <lineage>
        <taxon>Bacteria</taxon>
        <taxon>Pseudomonadati</taxon>
        <taxon>Bacteroidota</taxon>
        <taxon>Flavobacteriia</taxon>
        <taxon>Flavobacteriales</taxon>
        <taxon>Weeksellaceae</taxon>
        <taxon>Chryseobacterium group</taxon>
        <taxon>Epilithonimonas</taxon>
    </lineage>
</organism>
<comment type="subcellular location">
    <subcellularLocation>
        <location evidence="1">Membrane</location>
        <topology evidence="1">Multi-pass membrane protein</topology>
    </subcellularLocation>
</comment>
<protein>
    <submittedName>
        <fullName evidence="6">Bacteriophage holin family protein</fullName>
    </submittedName>
</protein>
<evidence type="ECO:0000313" key="6">
    <source>
        <dbReference type="EMBL" id="SMP94685.1"/>
    </source>
</evidence>
<keyword evidence="2 5" id="KW-0812">Transmembrane</keyword>
<feature type="transmembrane region" description="Helical" evidence="5">
    <location>
        <begin position="58"/>
        <end position="77"/>
    </location>
</feature>
<feature type="transmembrane region" description="Helical" evidence="5">
    <location>
        <begin position="12"/>
        <end position="37"/>
    </location>
</feature>
<dbReference type="RefSeq" id="WP_283417273.1">
    <property type="nucleotide sequence ID" value="NZ_FXUO01000006.1"/>
</dbReference>
<keyword evidence="7" id="KW-1185">Reference proteome</keyword>
<keyword evidence="4 5" id="KW-0472">Membrane</keyword>
<evidence type="ECO:0000256" key="2">
    <source>
        <dbReference type="ARBA" id="ARBA00022692"/>
    </source>
</evidence>
<dbReference type="Proteomes" id="UP001158050">
    <property type="component" value="Unassembled WGS sequence"/>
</dbReference>
<gene>
    <name evidence="6" type="ORF">SAMN05421679_10688</name>
</gene>
<evidence type="ECO:0000256" key="3">
    <source>
        <dbReference type="ARBA" id="ARBA00022989"/>
    </source>
</evidence>
<reference evidence="6 7" key="1">
    <citation type="submission" date="2017-05" db="EMBL/GenBank/DDBJ databases">
        <authorList>
            <person name="Varghese N."/>
            <person name="Submissions S."/>
        </authorList>
    </citation>
    <scope>NUCLEOTIDE SEQUENCE [LARGE SCALE GENOMIC DNA]</scope>
    <source>
        <strain evidence="6 7">DSM 18015</strain>
    </source>
</reference>
<feature type="transmembrane region" description="Helical" evidence="5">
    <location>
        <begin position="83"/>
        <end position="104"/>
    </location>
</feature>
<accession>A0ABY1R4C8</accession>